<keyword evidence="3 6" id="KW-0460">Magnesium</keyword>
<evidence type="ECO:0000256" key="7">
    <source>
        <dbReference type="RuleBase" id="RU366006"/>
    </source>
</evidence>
<evidence type="ECO:0000256" key="6">
    <source>
        <dbReference type="PIRSR" id="PIRSR634603-3"/>
    </source>
</evidence>
<dbReference type="RefSeq" id="WP_128782671.1">
    <property type="nucleotide sequence ID" value="NZ_JAKJSG010000132.1"/>
</dbReference>
<comment type="similarity">
    <text evidence="1 7">Belongs to the mandelate racemase/muconate lactonizing enzyme family.</text>
</comment>
<name>A0A3S3QUV8_9GAMM</name>
<evidence type="ECO:0000313" key="9">
    <source>
        <dbReference type="EMBL" id="RWX57364.1"/>
    </source>
</evidence>
<reference evidence="9 10" key="1">
    <citation type="submission" date="2018-11" db="EMBL/GenBank/DDBJ databases">
        <title>Photobacterium sp. BEI247 sp. nov., a marine bacterium isolated from Yongle Blue Hole in the South China Sea.</title>
        <authorList>
            <person name="Wang X."/>
        </authorList>
    </citation>
    <scope>NUCLEOTIDE SEQUENCE [LARGE SCALE GENOMIC DNA]</scope>
    <source>
        <strain evidence="10">BEI247</strain>
    </source>
</reference>
<dbReference type="GO" id="GO:0046872">
    <property type="term" value="F:metal ion binding"/>
    <property type="evidence" value="ECO:0007669"/>
    <property type="project" value="UniProtKB-KW"/>
</dbReference>
<proteinExistence type="inferred from homology"/>
<keyword evidence="2 6" id="KW-0479">Metal-binding</keyword>
<organism evidence="9 10">
    <name type="scientific">Photobacterium chitinilyticum</name>
    <dbReference type="NCBI Taxonomy" id="2485123"/>
    <lineage>
        <taxon>Bacteria</taxon>
        <taxon>Pseudomonadati</taxon>
        <taxon>Pseudomonadota</taxon>
        <taxon>Gammaproteobacteria</taxon>
        <taxon>Vibrionales</taxon>
        <taxon>Vibrionaceae</taxon>
        <taxon>Photobacterium</taxon>
    </lineage>
</organism>
<feature type="active site" description="Proton acceptor; specific for (S)-substrate epimerization" evidence="5">
    <location>
        <position position="243"/>
    </location>
</feature>
<dbReference type="GO" id="GO:0016855">
    <property type="term" value="F:racemase and epimerase activity, acting on amino acids and derivatives"/>
    <property type="evidence" value="ECO:0007669"/>
    <property type="project" value="UniProtKB-UniRule"/>
</dbReference>
<dbReference type="AlphaFoldDB" id="A0A3S3QUV8"/>
<dbReference type="PANTHER" id="PTHR48080">
    <property type="entry name" value="D-GALACTONATE DEHYDRATASE-RELATED"/>
    <property type="match status" value="1"/>
</dbReference>
<dbReference type="Proteomes" id="UP000287563">
    <property type="component" value="Unassembled WGS sequence"/>
</dbReference>
<dbReference type="InterPro" id="IPR034603">
    <property type="entry name" value="Dipeptide_epimerase"/>
</dbReference>
<dbReference type="NCBIfam" id="NF042940">
    <property type="entry name" value="racemase_DgcA"/>
    <property type="match status" value="1"/>
</dbReference>
<evidence type="ECO:0000259" key="8">
    <source>
        <dbReference type="SMART" id="SM00922"/>
    </source>
</evidence>
<feature type="active site" description="Proton acceptor; specific for (R)-substrate epimerization" evidence="5">
    <location>
        <position position="147"/>
    </location>
</feature>
<dbReference type="CDD" id="cd03319">
    <property type="entry name" value="L-Ala-DL-Glu_epimerase"/>
    <property type="match status" value="1"/>
</dbReference>
<dbReference type="InterPro" id="IPR034593">
    <property type="entry name" value="DgoD-like"/>
</dbReference>
<dbReference type="Pfam" id="PF13378">
    <property type="entry name" value="MR_MLE_C"/>
    <property type="match status" value="1"/>
</dbReference>
<dbReference type="SUPFAM" id="SSF51604">
    <property type="entry name" value="Enolase C-terminal domain-like"/>
    <property type="match status" value="1"/>
</dbReference>
<gene>
    <name evidence="9" type="ORF">EDI28_04870</name>
</gene>
<dbReference type="InterPro" id="IPR036849">
    <property type="entry name" value="Enolase-like_C_sf"/>
</dbReference>
<evidence type="ECO:0000256" key="2">
    <source>
        <dbReference type="ARBA" id="ARBA00022723"/>
    </source>
</evidence>
<feature type="binding site" evidence="6">
    <location>
        <position position="172"/>
    </location>
    <ligand>
        <name>Mg(2+)</name>
        <dbReference type="ChEBI" id="CHEBI:18420"/>
    </ligand>
</feature>
<dbReference type="InterPro" id="IPR018110">
    <property type="entry name" value="Mandel_Rmase/mucon_lact_enz_CS"/>
</dbReference>
<dbReference type="PANTHER" id="PTHR48080:SF3">
    <property type="entry name" value="ENOLASE SUPERFAMILY MEMBER DDB_G0284701"/>
    <property type="match status" value="1"/>
</dbReference>
<accession>A0A3S3QUV8</accession>
<dbReference type="InterPro" id="IPR029017">
    <property type="entry name" value="Enolase-like_N"/>
</dbReference>
<dbReference type="InterPro" id="IPR013342">
    <property type="entry name" value="Mandelate_racemase_C"/>
</dbReference>
<dbReference type="SFLD" id="SFLDF00010">
    <property type="entry name" value="dipeptide_epimerase"/>
    <property type="match status" value="1"/>
</dbReference>
<dbReference type="EC" id="5.1.1.-" evidence="7"/>
<sequence length="319" mass="35121">MILSAQHEQFPLARPFTISRGTRTHQDVVTVAIEHNDQSATAECTPYPRYGESVESVIKQIDSLNHQLPEIQLTRANLPQYLPAGAARNAVDCALWRLEYQAAFPLQVFAIKPEIVTAMTVSLDTPQAMAKQAMELCELGTKLVKIKLNHELIIERVKAVRKSAPDVDIILDANEAWGELDLDKLFKQLTQFNIRMIEQPVPKGMDNKLLGINHPIALCADESCHTSNDLDNLIGCYEVINIKLDKTGGLTEALALETKARALGFKIMVGCMVGSSLAMEAVLPVATHAEIVDLDGPVLLKQDRANGLLYKAGMIHLPL</sequence>
<dbReference type="EMBL" id="RJLM01000001">
    <property type="protein sequence ID" value="RWX57364.1"/>
    <property type="molecule type" value="Genomic_DNA"/>
</dbReference>
<dbReference type="Gene3D" id="3.20.20.120">
    <property type="entry name" value="Enolase-like C-terminal domain"/>
    <property type="match status" value="1"/>
</dbReference>
<dbReference type="SMART" id="SM00922">
    <property type="entry name" value="MR_MLE"/>
    <property type="match status" value="1"/>
</dbReference>
<dbReference type="PROSITE" id="PS00909">
    <property type="entry name" value="MR_MLE_2"/>
    <property type="match status" value="1"/>
</dbReference>
<dbReference type="Gene3D" id="3.30.390.10">
    <property type="entry name" value="Enolase-like, N-terminal domain"/>
    <property type="match status" value="1"/>
</dbReference>
<comment type="caution">
    <text evidence="9">The sequence shown here is derived from an EMBL/GenBank/DDBJ whole genome shotgun (WGS) entry which is preliminary data.</text>
</comment>
<evidence type="ECO:0000256" key="4">
    <source>
        <dbReference type="ARBA" id="ARBA00023235"/>
    </source>
</evidence>
<feature type="binding site" evidence="6">
    <location>
        <position position="198"/>
    </location>
    <ligand>
        <name>Mg(2+)</name>
        <dbReference type="ChEBI" id="CHEBI:18420"/>
    </ligand>
</feature>
<protein>
    <recommendedName>
        <fullName evidence="7">Dipeptide epimerase</fullName>
        <ecNumber evidence="7">5.1.1.-</ecNumber>
    </recommendedName>
</protein>
<dbReference type="InterPro" id="IPR029065">
    <property type="entry name" value="Enolase_C-like"/>
</dbReference>
<evidence type="ECO:0000313" key="10">
    <source>
        <dbReference type="Proteomes" id="UP000287563"/>
    </source>
</evidence>
<dbReference type="InterPro" id="IPR013341">
    <property type="entry name" value="Mandelate_racemase_N_dom"/>
</dbReference>
<keyword evidence="4 7" id="KW-0413">Isomerase</keyword>
<evidence type="ECO:0000256" key="3">
    <source>
        <dbReference type="ARBA" id="ARBA00022842"/>
    </source>
</evidence>
<feature type="domain" description="Mandelate racemase/muconate lactonizing enzyme C-terminal" evidence="8">
    <location>
        <begin position="126"/>
        <end position="219"/>
    </location>
</feature>
<dbReference type="SFLD" id="SFLDG00180">
    <property type="entry name" value="muconate_cycloisomerase"/>
    <property type="match status" value="1"/>
</dbReference>
<dbReference type="SFLD" id="SFLDS00001">
    <property type="entry name" value="Enolase"/>
    <property type="match status" value="1"/>
</dbReference>
<dbReference type="Pfam" id="PF02746">
    <property type="entry name" value="MR_MLE_N"/>
    <property type="match status" value="1"/>
</dbReference>
<evidence type="ECO:0000256" key="1">
    <source>
        <dbReference type="ARBA" id="ARBA00008031"/>
    </source>
</evidence>
<dbReference type="SUPFAM" id="SSF54826">
    <property type="entry name" value="Enolase N-terminal domain-like"/>
    <property type="match status" value="1"/>
</dbReference>
<comment type="cofactor">
    <cofactor evidence="6 7">
        <name>Mg(2+)</name>
        <dbReference type="ChEBI" id="CHEBI:18420"/>
    </cofactor>
    <text evidence="6 7">Binds 1 Mg(2+) ion per subunit.</text>
</comment>
<feature type="binding site" evidence="6">
    <location>
        <position position="221"/>
    </location>
    <ligand>
        <name>Mg(2+)</name>
        <dbReference type="ChEBI" id="CHEBI:18420"/>
    </ligand>
</feature>
<dbReference type="GO" id="GO:0009063">
    <property type="term" value="P:amino acid catabolic process"/>
    <property type="evidence" value="ECO:0007669"/>
    <property type="project" value="InterPro"/>
</dbReference>
<keyword evidence="10" id="KW-1185">Reference proteome</keyword>
<evidence type="ECO:0000256" key="5">
    <source>
        <dbReference type="PIRSR" id="PIRSR634603-1"/>
    </source>
</evidence>
<dbReference type="OrthoDB" id="9782675at2"/>